<dbReference type="PANTHER" id="PTHR10281:SF76">
    <property type="entry name" value="CALCUTTA CUP-RELATED"/>
    <property type="match status" value="1"/>
</dbReference>
<dbReference type="GO" id="GO:0016020">
    <property type="term" value="C:membrane"/>
    <property type="evidence" value="ECO:0007669"/>
    <property type="project" value="TreeGrafter"/>
</dbReference>
<dbReference type="PANTHER" id="PTHR10281">
    <property type="entry name" value="MEMBRANE-ASSOCIATED PROGESTERONE RECEPTOR COMPONENT-RELATED"/>
    <property type="match status" value="1"/>
</dbReference>
<reference evidence="3 4" key="1">
    <citation type="journal article" date="2013" name="Curr. Biol.">
        <title>Shared signatures of parasitism and phylogenomics unite Cryptomycota and microsporidia.</title>
        <authorList>
            <person name="James T.Y."/>
            <person name="Pelin A."/>
            <person name="Bonen L."/>
            <person name="Ahrendt S."/>
            <person name="Sain D."/>
            <person name="Corradi N."/>
            <person name="Stajich J.E."/>
        </authorList>
    </citation>
    <scope>NUCLEOTIDE SEQUENCE [LARGE SCALE GENOMIC DNA]</scope>
    <source>
        <strain evidence="3 4">CSF55</strain>
    </source>
</reference>
<dbReference type="OMA" id="LCAFACD"/>
<sequence>MGQVYDVSNGEEYYGKKGSYSIFAGKDASRAFVTGCFSDASHLTHDLRGLSENQIEELKNWVKFYQESDKYFQVGTLELPEIVPDSPVPLPC</sequence>
<dbReference type="InterPro" id="IPR050577">
    <property type="entry name" value="MAPR/NEUFC/NENF-like"/>
</dbReference>
<dbReference type="STRING" id="988480.A0A075B157"/>
<organism evidence="3 4">
    <name type="scientific">Rozella allomycis (strain CSF55)</name>
    <dbReference type="NCBI Taxonomy" id="988480"/>
    <lineage>
        <taxon>Eukaryota</taxon>
        <taxon>Fungi</taxon>
        <taxon>Fungi incertae sedis</taxon>
        <taxon>Cryptomycota</taxon>
        <taxon>Cryptomycota incertae sedis</taxon>
        <taxon>Rozella</taxon>
    </lineage>
</organism>
<dbReference type="HOGENOM" id="CLU_042860_3_1_1"/>
<dbReference type="Gene3D" id="3.10.120.10">
    <property type="entry name" value="Cytochrome b5-like heme/steroid binding domain"/>
    <property type="match status" value="1"/>
</dbReference>
<dbReference type="AlphaFoldDB" id="A0A075B157"/>
<gene>
    <name evidence="3" type="ORF">O9G_002745</name>
</gene>
<dbReference type="GO" id="GO:0012505">
    <property type="term" value="C:endomembrane system"/>
    <property type="evidence" value="ECO:0007669"/>
    <property type="project" value="TreeGrafter"/>
</dbReference>
<dbReference type="EMBL" id="KE560926">
    <property type="protein sequence ID" value="EPZ34681.1"/>
    <property type="molecule type" value="Genomic_DNA"/>
</dbReference>
<keyword evidence="4" id="KW-1185">Reference proteome</keyword>
<feature type="domain" description="Cytochrome b5 heme-binding" evidence="2">
    <location>
        <begin position="2"/>
        <end position="78"/>
    </location>
</feature>
<dbReference type="Pfam" id="PF00173">
    <property type="entry name" value="Cyt-b5"/>
    <property type="match status" value="1"/>
</dbReference>
<evidence type="ECO:0000313" key="4">
    <source>
        <dbReference type="Proteomes" id="UP000030755"/>
    </source>
</evidence>
<comment type="similarity">
    <text evidence="1">Belongs to the cytochrome b5 family. MAPR subfamily.</text>
</comment>
<dbReference type="Proteomes" id="UP000030755">
    <property type="component" value="Unassembled WGS sequence"/>
</dbReference>
<accession>A0A075B157</accession>
<evidence type="ECO:0000259" key="2">
    <source>
        <dbReference type="SMART" id="SM01117"/>
    </source>
</evidence>
<dbReference type="SUPFAM" id="SSF55856">
    <property type="entry name" value="Cytochrome b5-like heme/steroid binding domain"/>
    <property type="match status" value="1"/>
</dbReference>
<dbReference type="SMART" id="SM01117">
    <property type="entry name" value="Cyt-b5"/>
    <property type="match status" value="1"/>
</dbReference>
<protein>
    <submittedName>
        <fullName evidence="3">Cytochrome b5-like heme/steroid binding domain-containing protein</fullName>
    </submittedName>
</protein>
<evidence type="ECO:0000313" key="3">
    <source>
        <dbReference type="EMBL" id="EPZ34681.1"/>
    </source>
</evidence>
<proteinExistence type="inferred from homology"/>
<evidence type="ECO:0000256" key="1">
    <source>
        <dbReference type="ARBA" id="ARBA00038357"/>
    </source>
</evidence>
<name>A0A075B157_ROZAC</name>
<dbReference type="InterPro" id="IPR001199">
    <property type="entry name" value="Cyt_B5-like_heme/steroid-bd"/>
</dbReference>
<dbReference type="InterPro" id="IPR036400">
    <property type="entry name" value="Cyt_B5-like_heme/steroid_sf"/>
</dbReference>
<dbReference type="OrthoDB" id="10257697at2759"/>